<keyword evidence="2" id="KW-1185">Reference proteome</keyword>
<dbReference type="AlphaFoldDB" id="A0A835YUN5"/>
<evidence type="ECO:0000313" key="1">
    <source>
        <dbReference type="EMBL" id="KAG5176883.1"/>
    </source>
</evidence>
<organism evidence="1 2">
    <name type="scientific">Tribonema minus</name>
    <dbReference type="NCBI Taxonomy" id="303371"/>
    <lineage>
        <taxon>Eukaryota</taxon>
        <taxon>Sar</taxon>
        <taxon>Stramenopiles</taxon>
        <taxon>Ochrophyta</taxon>
        <taxon>PX clade</taxon>
        <taxon>Xanthophyceae</taxon>
        <taxon>Tribonematales</taxon>
        <taxon>Tribonemataceae</taxon>
        <taxon>Tribonema</taxon>
    </lineage>
</organism>
<sequence length="449" mass="49678">MPHARQIYTALNPYFVIDRRISPGERHPGFVAGVRQMQTQSTMLCNPFNKRCCGSGRQHCGTPAAGDAATGGNMAGSIGTQHPQLLTYTVVRSSHTLLPIGNGIMCDDSHHQASTGGWSAHGLMLHLVVLTEYLLSPRIADDDRGLQYKDMKLEDVLQGGNGVFRLDRVHRESAGDFVRDPTDRHVEAFEVSGELYRTWALSIIKEQKEAACCTANDEYRGACTALAEEHTCTCDIGALVDCCTTWAEPEDDMYDELLHPFRFSERQRALVEVAEVIAPLQRQQPRRQRNQKYRKWQTNCRAGRRVVFFDVAAREGSVRPSSHFHQGGGVAASVRDISKEWRPAAADSPLLVGYINEELGDVLEGEMAEGPNGVFRLLRVHREIGAKPATVADGTPAAQERLRALHHVVVTGVDPGQVLAFSVVTALGQRWSARTPRILQQIRPQRAMA</sequence>
<evidence type="ECO:0000313" key="2">
    <source>
        <dbReference type="Proteomes" id="UP000664859"/>
    </source>
</evidence>
<proteinExistence type="predicted"/>
<name>A0A835YUN5_9STRA</name>
<dbReference type="Proteomes" id="UP000664859">
    <property type="component" value="Unassembled WGS sequence"/>
</dbReference>
<accession>A0A835YUN5</accession>
<gene>
    <name evidence="1" type="ORF">JKP88DRAFT_249265</name>
</gene>
<reference evidence="1" key="1">
    <citation type="submission" date="2021-02" db="EMBL/GenBank/DDBJ databases">
        <title>First Annotated Genome of the Yellow-green Alga Tribonema minus.</title>
        <authorList>
            <person name="Mahan K.M."/>
        </authorList>
    </citation>
    <scope>NUCLEOTIDE SEQUENCE</scope>
    <source>
        <strain evidence="1">UTEX B ZZ1240</strain>
    </source>
</reference>
<comment type="caution">
    <text evidence="1">The sequence shown here is derived from an EMBL/GenBank/DDBJ whole genome shotgun (WGS) entry which is preliminary data.</text>
</comment>
<dbReference type="EMBL" id="JAFCMP010000532">
    <property type="protein sequence ID" value="KAG5176883.1"/>
    <property type="molecule type" value="Genomic_DNA"/>
</dbReference>
<protein>
    <submittedName>
        <fullName evidence="1">Uncharacterized protein</fullName>
    </submittedName>
</protein>